<dbReference type="Pfam" id="PF02578">
    <property type="entry name" value="Cu-oxidase_4"/>
    <property type="match status" value="1"/>
</dbReference>
<name>A0ABW6IEZ4_9CYAN</name>
<keyword evidence="6" id="KW-0378">Hydrolase</keyword>
<dbReference type="InterPro" id="IPR003730">
    <property type="entry name" value="Cu_polyphenol_OxRdtase"/>
</dbReference>
<evidence type="ECO:0000313" key="13">
    <source>
        <dbReference type="Proteomes" id="UP001600165"/>
    </source>
</evidence>
<evidence type="ECO:0000256" key="4">
    <source>
        <dbReference type="ARBA" id="ARBA00022679"/>
    </source>
</evidence>
<comment type="catalytic activity">
    <reaction evidence="1">
        <text>inosine + phosphate = alpha-D-ribose 1-phosphate + hypoxanthine</text>
        <dbReference type="Rhea" id="RHEA:27646"/>
        <dbReference type="ChEBI" id="CHEBI:17368"/>
        <dbReference type="ChEBI" id="CHEBI:17596"/>
        <dbReference type="ChEBI" id="CHEBI:43474"/>
        <dbReference type="ChEBI" id="CHEBI:57720"/>
        <dbReference type="EC" id="2.4.2.1"/>
    </reaction>
    <physiologicalReaction direction="left-to-right" evidence="1">
        <dbReference type="Rhea" id="RHEA:27647"/>
    </physiologicalReaction>
</comment>
<evidence type="ECO:0000256" key="2">
    <source>
        <dbReference type="ARBA" id="ARBA00003215"/>
    </source>
</evidence>
<dbReference type="EMBL" id="JBHZOL010000055">
    <property type="protein sequence ID" value="MFE4106195.1"/>
    <property type="molecule type" value="Genomic_DNA"/>
</dbReference>
<evidence type="ECO:0000256" key="5">
    <source>
        <dbReference type="ARBA" id="ARBA00022723"/>
    </source>
</evidence>
<reference evidence="12 13" key="1">
    <citation type="submission" date="2024-10" db="EMBL/GenBank/DDBJ databases">
        <authorList>
            <person name="Ratan Roy A."/>
            <person name="Morales Sandoval P.H."/>
            <person name="De Los Santos Villalobos S."/>
            <person name="Chakraborty S."/>
            <person name="Mukherjee J."/>
        </authorList>
    </citation>
    <scope>NUCLEOTIDE SEQUENCE [LARGE SCALE GENOMIC DNA]</scope>
    <source>
        <strain evidence="12 13">S1</strain>
    </source>
</reference>
<keyword evidence="13" id="KW-1185">Reference proteome</keyword>
<comment type="catalytic activity">
    <reaction evidence="9">
        <text>adenosine + phosphate = alpha-D-ribose 1-phosphate + adenine</text>
        <dbReference type="Rhea" id="RHEA:27642"/>
        <dbReference type="ChEBI" id="CHEBI:16335"/>
        <dbReference type="ChEBI" id="CHEBI:16708"/>
        <dbReference type="ChEBI" id="CHEBI:43474"/>
        <dbReference type="ChEBI" id="CHEBI:57720"/>
        <dbReference type="EC" id="2.4.2.1"/>
    </reaction>
    <physiologicalReaction direction="left-to-right" evidence="9">
        <dbReference type="Rhea" id="RHEA:27643"/>
    </physiologicalReaction>
</comment>
<organism evidence="12 13">
    <name type="scientific">Almyronema epifaneia S1</name>
    <dbReference type="NCBI Taxonomy" id="2991925"/>
    <lineage>
        <taxon>Bacteria</taxon>
        <taxon>Bacillati</taxon>
        <taxon>Cyanobacteriota</taxon>
        <taxon>Cyanophyceae</taxon>
        <taxon>Nodosilineales</taxon>
        <taxon>Nodosilineaceae</taxon>
        <taxon>Almyronema</taxon>
        <taxon>Almyronema epifaneia</taxon>
    </lineage>
</organism>
<evidence type="ECO:0000313" key="12">
    <source>
        <dbReference type="EMBL" id="MFE4106195.1"/>
    </source>
</evidence>
<evidence type="ECO:0000256" key="11">
    <source>
        <dbReference type="RuleBase" id="RU361274"/>
    </source>
</evidence>
<comment type="caution">
    <text evidence="12">The sequence shown here is derived from an EMBL/GenBank/DDBJ whole genome shotgun (WGS) entry which is preliminary data.</text>
</comment>
<dbReference type="InterPro" id="IPR038371">
    <property type="entry name" value="Cu_polyphenol_OxRdtase_sf"/>
</dbReference>
<keyword evidence="4" id="KW-0808">Transferase</keyword>
<dbReference type="InterPro" id="IPR011324">
    <property type="entry name" value="Cytotoxic_necrot_fac-like_cat"/>
</dbReference>
<comment type="catalytic activity">
    <reaction evidence="10">
        <text>S-methyl-5'-thioadenosine + phosphate = 5-(methylsulfanyl)-alpha-D-ribose 1-phosphate + adenine</text>
        <dbReference type="Rhea" id="RHEA:11852"/>
        <dbReference type="ChEBI" id="CHEBI:16708"/>
        <dbReference type="ChEBI" id="CHEBI:17509"/>
        <dbReference type="ChEBI" id="CHEBI:43474"/>
        <dbReference type="ChEBI" id="CHEBI:58533"/>
        <dbReference type="EC" id="2.4.2.28"/>
    </reaction>
    <physiologicalReaction direction="left-to-right" evidence="10">
        <dbReference type="Rhea" id="RHEA:11853"/>
    </physiologicalReaction>
</comment>
<dbReference type="PANTHER" id="PTHR30616">
    <property type="entry name" value="UNCHARACTERIZED PROTEIN YFIH"/>
    <property type="match status" value="1"/>
</dbReference>
<proteinExistence type="inferred from homology"/>
<evidence type="ECO:0000256" key="8">
    <source>
        <dbReference type="ARBA" id="ARBA00047989"/>
    </source>
</evidence>
<evidence type="ECO:0000256" key="10">
    <source>
        <dbReference type="ARBA" id="ARBA00049893"/>
    </source>
</evidence>
<evidence type="ECO:0000256" key="7">
    <source>
        <dbReference type="ARBA" id="ARBA00022833"/>
    </source>
</evidence>
<dbReference type="Proteomes" id="UP001600165">
    <property type="component" value="Unassembled WGS sequence"/>
</dbReference>
<keyword evidence="7" id="KW-0862">Zinc</keyword>
<dbReference type="NCBIfam" id="TIGR00726">
    <property type="entry name" value="peptidoglycan editing factor PgeF"/>
    <property type="match status" value="1"/>
</dbReference>
<accession>A0ABW6IEZ4</accession>
<dbReference type="SUPFAM" id="SSF64438">
    <property type="entry name" value="CNF1/YfiH-like putative cysteine hydrolases"/>
    <property type="match status" value="1"/>
</dbReference>
<dbReference type="Gene3D" id="3.60.140.10">
    <property type="entry name" value="CNF1/YfiH-like putative cysteine hydrolases"/>
    <property type="match status" value="1"/>
</dbReference>
<evidence type="ECO:0000256" key="1">
    <source>
        <dbReference type="ARBA" id="ARBA00000553"/>
    </source>
</evidence>
<evidence type="ECO:0000256" key="9">
    <source>
        <dbReference type="ARBA" id="ARBA00048968"/>
    </source>
</evidence>
<sequence length="280" mass="30637">MELWTWKTWNGLPYLTCGLLEPWPHGFFTAQFWPSPPESLVQALHPGASVHRVKQVHGNHILTPTEIARAPQVVSVASATPSEPDRPLADGVLTDSSLQAAWVCSADCTPVLIGDRVTGQVAAIHAGWRGTALKIVPKAVEQLQRQGSRLEDLRVALGPAVAGEVYQVSTQVAAEVGATLVDPNQFATAADLVNHLQQTQPSPLLVDPQPGRVKLDVRRVNVRQLEQLGLHAKQIAVAPHCTFQEPEQFFSYRRTREKKVQWSGIVSLPTQDNEFADIAV</sequence>
<dbReference type="RefSeq" id="WP_377963712.1">
    <property type="nucleotide sequence ID" value="NZ_JBHZOL010000055.1"/>
</dbReference>
<dbReference type="PANTHER" id="PTHR30616:SF2">
    <property type="entry name" value="PURINE NUCLEOSIDE PHOSPHORYLASE LACC1"/>
    <property type="match status" value="1"/>
</dbReference>
<keyword evidence="5" id="KW-0479">Metal-binding</keyword>
<comment type="catalytic activity">
    <reaction evidence="8">
        <text>adenosine + H2O + H(+) = inosine + NH4(+)</text>
        <dbReference type="Rhea" id="RHEA:24408"/>
        <dbReference type="ChEBI" id="CHEBI:15377"/>
        <dbReference type="ChEBI" id="CHEBI:15378"/>
        <dbReference type="ChEBI" id="CHEBI:16335"/>
        <dbReference type="ChEBI" id="CHEBI:17596"/>
        <dbReference type="ChEBI" id="CHEBI:28938"/>
        <dbReference type="EC" id="3.5.4.4"/>
    </reaction>
    <physiologicalReaction direction="left-to-right" evidence="8">
        <dbReference type="Rhea" id="RHEA:24409"/>
    </physiologicalReaction>
</comment>
<evidence type="ECO:0000256" key="3">
    <source>
        <dbReference type="ARBA" id="ARBA00007353"/>
    </source>
</evidence>
<gene>
    <name evidence="12" type="primary">pgeF</name>
    <name evidence="12" type="ORF">ACFVKH_07905</name>
</gene>
<evidence type="ECO:0000256" key="6">
    <source>
        <dbReference type="ARBA" id="ARBA00022801"/>
    </source>
</evidence>
<comment type="function">
    <text evidence="2">Purine nucleoside enzyme that catalyzes the phosphorolysis of adenosine and inosine nucleosides, yielding D-ribose 1-phosphate and the respective free bases, adenine and hypoxanthine. Also catalyzes the phosphorolysis of S-methyl-5'-thioadenosine into adenine and S-methyl-5-thio-alpha-D-ribose 1-phosphate. Also has adenosine deaminase activity.</text>
</comment>
<dbReference type="CDD" id="cd16833">
    <property type="entry name" value="YfiH"/>
    <property type="match status" value="1"/>
</dbReference>
<protein>
    <recommendedName>
        <fullName evidence="11">Purine nucleoside phosphorylase</fullName>
    </recommendedName>
</protein>
<comment type="similarity">
    <text evidence="3 11">Belongs to the purine nucleoside phosphorylase YfiH/LACC1 family.</text>
</comment>